<dbReference type="EMBL" id="KN823172">
    <property type="protein sequence ID" value="KIO20505.1"/>
    <property type="molecule type" value="Genomic_DNA"/>
</dbReference>
<evidence type="ECO:0000313" key="3">
    <source>
        <dbReference type="Proteomes" id="UP000054248"/>
    </source>
</evidence>
<evidence type="ECO:0000256" key="1">
    <source>
        <dbReference type="SAM" id="SignalP"/>
    </source>
</evidence>
<dbReference type="AlphaFoldDB" id="A0A0C3PYR3"/>
<reference evidence="3" key="2">
    <citation type="submission" date="2015-01" db="EMBL/GenBank/DDBJ databases">
        <title>Evolutionary Origins and Diversification of the Mycorrhizal Mutualists.</title>
        <authorList>
            <consortium name="DOE Joint Genome Institute"/>
            <consortium name="Mycorrhizal Genomics Consortium"/>
            <person name="Kohler A."/>
            <person name="Kuo A."/>
            <person name="Nagy L.G."/>
            <person name="Floudas D."/>
            <person name="Copeland A."/>
            <person name="Barry K.W."/>
            <person name="Cichocki N."/>
            <person name="Veneault-Fourrey C."/>
            <person name="LaButti K."/>
            <person name="Lindquist E.A."/>
            <person name="Lipzen A."/>
            <person name="Lundell T."/>
            <person name="Morin E."/>
            <person name="Murat C."/>
            <person name="Riley R."/>
            <person name="Ohm R."/>
            <person name="Sun H."/>
            <person name="Tunlid A."/>
            <person name="Henrissat B."/>
            <person name="Grigoriev I.V."/>
            <person name="Hibbett D.S."/>
            <person name="Martin F."/>
        </authorList>
    </citation>
    <scope>NUCLEOTIDE SEQUENCE [LARGE SCALE GENOMIC DNA]</scope>
    <source>
        <strain evidence="3">MUT 4182</strain>
    </source>
</reference>
<organism evidence="2 3">
    <name type="scientific">Tulasnella calospora MUT 4182</name>
    <dbReference type="NCBI Taxonomy" id="1051891"/>
    <lineage>
        <taxon>Eukaryota</taxon>
        <taxon>Fungi</taxon>
        <taxon>Dikarya</taxon>
        <taxon>Basidiomycota</taxon>
        <taxon>Agaricomycotina</taxon>
        <taxon>Agaricomycetes</taxon>
        <taxon>Cantharellales</taxon>
        <taxon>Tulasnellaceae</taxon>
        <taxon>Tulasnella</taxon>
    </lineage>
</organism>
<dbReference type="HOGENOM" id="CLU_2147712_0_0_1"/>
<dbReference type="OrthoDB" id="3238721at2759"/>
<reference evidence="2 3" key="1">
    <citation type="submission" date="2014-04" db="EMBL/GenBank/DDBJ databases">
        <authorList>
            <consortium name="DOE Joint Genome Institute"/>
            <person name="Kuo A."/>
            <person name="Girlanda M."/>
            <person name="Perotto S."/>
            <person name="Kohler A."/>
            <person name="Nagy L.G."/>
            <person name="Floudas D."/>
            <person name="Copeland A."/>
            <person name="Barry K.W."/>
            <person name="Cichocki N."/>
            <person name="Veneault-Fourrey C."/>
            <person name="LaButti K."/>
            <person name="Lindquist E.A."/>
            <person name="Lipzen A."/>
            <person name="Lundell T."/>
            <person name="Morin E."/>
            <person name="Murat C."/>
            <person name="Sun H."/>
            <person name="Tunlid A."/>
            <person name="Henrissat B."/>
            <person name="Grigoriev I.V."/>
            <person name="Hibbett D.S."/>
            <person name="Martin F."/>
            <person name="Nordberg H.P."/>
            <person name="Cantor M.N."/>
            <person name="Hua S.X."/>
        </authorList>
    </citation>
    <scope>NUCLEOTIDE SEQUENCE [LARGE SCALE GENOMIC DNA]</scope>
    <source>
        <strain evidence="2 3">MUT 4182</strain>
    </source>
</reference>
<sequence length="117" mass="12055">MQLSLALSFVALVASATAVAIPNSAVDLSLSKRQDPCALYCDPLSTANQQCNGDATCLCGGPVAALMYTCNTCGYQHDTTKYAALQQQLDQYSANCASLNSPVGALPLPYCSAPASA</sequence>
<keyword evidence="1" id="KW-0732">Signal</keyword>
<gene>
    <name evidence="2" type="ORF">M407DRAFT_29872</name>
</gene>
<evidence type="ECO:0000313" key="2">
    <source>
        <dbReference type="EMBL" id="KIO20505.1"/>
    </source>
</evidence>
<dbReference type="Proteomes" id="UP000054248">
    <property type="component" value="Unassembled WGS sequence"/>
</dbReference>
<protein>
    <recommendedName>
        <fullName evidence="4">Extracellular membrane protein CFEM domain-containing protein</fullName>
    </recommendedName>
</protein>
<name>A0A0C3PYR3_9AGAM</name>
<feature type="signal peptide" evidence="1">
    <location>
        <begin position="1"/>
        <end position="18"/>
    </location>
</feature>
<feature type="chain" id="PRO_5002168191" description="Extracellular membrane protein CFEM domain-containing protein" evidence="1">
    <location>
        <begin position="19"/>
        <end position="117"/>
    </location>
</feature>
<accession>A0A0C3PYR3</accession>
<keyword evidence="3" id="KW-1185">Reference proteome</keyword>
<proteinExistence type="predicted"/>
<evidence type="ECO:0008006" key="4">
    <source>
        <dbReference type="Google" id="ProtNLM"/>
    </source>
</evidence>